<dbReference type="EMBL" id="MN739629">
    <property type="protein sequence ID" value="QHT17001.1"/>
    <property type="molecule type" value="Genomic_DNA"/>
</dbReference>
<organism evidence="3">
    <name type="scientific">viral metagenome</name>
    <dbReference type="NCBI Taxonomy" id="1070528"/>
    <lineage>
        <taxon>unclassified sequences</taxon>
        <taxon>metagenomes</taxon>
        <taxon>organismal metagenomes</taxon>
    </lineage>
</organism>
<evidence type="ECO:0000256" key="1">
    <source>
        <dbReference type="SAM" id="Coils"/>
    </source>
</evidence>
<dbReference type="SUPFAM" id="SSF57667">
    <property type="entry name" value="beta-beta-alpha zinc fingers"/>
    <property type="match status" value="1"/>
</dbReference>
<keyword evidence="1" id="KW-0175">Coiled coil</keyword>
<protein>
    <recommendedName>
        <fullName evidence="2">C2H2-type domain-containing protein</fullName>
    </recommendedName>
</protein>
<dbReference type="Gene3D" id="3.30.160.60">
    <property type="entry name" value="Classic Zinc Finger"/>
    <property type="match status" value="1"/>
</dbReference>
<proteinExistence type="predicted"/>
<evidence type="ECO:0000259" key="2">
    <source>
        <dbReference type="PROSITE" id="PS50157"/>
    </source>
</evidence>
<accession>A0A6C0DKP4</accession>
<feature type="coiled-coil region" evidence="1">
    <location>
        <begin position="45"/>
        <end position="77"/>
    </location>
</feature>
<sequence>MYKCEKCLKNFSSKRNLQSHGNVCKGHQIITPHKCIFCLKTYSTKQRLNTHLDTCKNKKEKDERDKKKNEIQEIVNATVSKLVEKGFGNTIINNDNRVNITVVNNLLAYGCEPIDLSLERFDKVTDENYDFRTLTNFRIFPDIIAKFYSNDKGKICSYLSDLERIKIKSINEDCKIIIDDPESIITKYFSKSKVLRDRTNEFINNNDIMFHKNRDTINRAVTALSDRIALKKHLKKYKSNFITKNSAIEKPEIQIRFIE</sequence>
<dbReference type="PROSITE" id="PS50157">
    <property type="entry name" value="ZINC_FINGER_C2H2_2"/>
    <property type="match status" value="1"/>
</dbReference>
<name>A0A6C0DKP4_9ZZZZ</name>
<reference evidence="3" key="1">
    <citation type="journal article" date="2020" name="Nature">
        <title>Giant virus diversity and host interactions through global metagenomics.</title>
        <authorList>
            <person name="Schulz F."/>
            <person name="Roux S."/>
            <person name="Paez-Espino D."/>
            <person name="Jungbluth S."/>
            <person name="Walsh D.A."/>
            <person name="Denef V.J."/>
            <person name="McMahon K.D."/>
            <person name="Konstantinidis K.T."/>
            <person name="Eloe-Fadrosh E.A."/>
            <person name="Kyrpides N.C."/>
            <person name="Woyke T."/>
        </authorList>
    </citation>
    <scope>NUCLEOTIDE SEQUENCE</scope>
    <source>
        <strain evidence="3">GVMAG-M-3300023174-207</strain>
    </source>
</reference>
<dbReference type="InterPro" id="IPR036236">
    <property type="entry name" value="Znf_C2H2_sf"/>
</dbReference>
<feature type="domain" description="C2H2-type" evidence="2">
    <location>
        <begin position="2"/>
        <end position="32"/>
    </location>
</feature>
<dbReference type="InterPro" id="IPR013087">
    <property type="entry name" value="Znf_C2H2_type"/>
</dbReference>
<dbReference type="AlphaFoldDB" id="A0A6C0DKP4"/>
<evidence type="ECO:0000313" key="3">
    <source>
        <dbReference type="EMBL" id="QHT17001.1"/>
    </source>
</evidence>